<dbReference type="AlphaFoldDB" id="A0A5B8S610"/>
<dbReference type="Proteomes" id="UP000321172">
    <property type="component" value="Chromosome"/>
</dbReference>
<keyword evidence="2" id="KW-1185">Reference proteome</keyword>
<organism evidence="1 2">
    <name type="scientific">Novosphingobium ginsenosidimutans</name>
    <dbReference type="NCBI Taxonomy" id="1176536"/>
    <lineage>
        <taxon>Bacteria</taxon>
        <taxon>Pseudomonadati</taxon>
        <taxon>Pseudomonadota</taxon>
        <taxon>Alphaproteobacteria</taxon>
        <taxon>Sphingomonadales</taxon>
        <taxon>Sphingomonadaceae</taxon>
        <taxon>Novosphingobium</taxon>
    </lineage>
</organism>
<dbReference type="EMBL" id="CP042345">
    <property type="protein sequence ID" value="QEA16614.1"/>
    <property type="molecule type" value="Genomic_DNA"/>
</dbReference>
<reference evidence="1 2" key="1">
    <citation type="journal article" date="2013" name="J. Microbiol. Biotechnol.">
        <title>Novosphingobium ginsenosidimutans sp. nov., with the ability to convert ginsenoside.</title>
        <authorList>
            <person name="Kim J.K."/>
            <person name="He D."/>
            <person name="Liu Q.M."/>
            <person name="Park H.Y."/>
            <person name="Jung M.S."/>
            <person name="Yoon M.H."/>
            <person name="Kim S.C."/>
            <person name="Im W.T."/>
        </authorList>
    </citation>
    <scope>NUCLEOTIDE SEQUENCE [LARGE SCALE GENOMIC DNA]</scope>
    <source>
        <strain evidence="1 2">FW-6</strain>
    </source>
</reference>
<accession>A0A5B8S610</accession>
<name>A0A5B8S610_9SPHN</name>
<protein>
    <submittedName>
        <fullName evidence="1">Uncharacterized protein</fullName>
    </submittedName>
</protein>
<dbReference type="OrthoDB" id="7190214at2"/>
<sequence>MTMRKLERNARGKRPQFYETPGMDEAMSMILVLANELSVVRDRLDTVEKVAAAKGIMLDAEIEAYEPDQATLEARELRRQDFLARLFYVARKEAAELATQDTAERYSKALDDIAVN</sequence>
<proteinExistence type="predicted"/>
<dbReference type="KEGG" id="ngf:FRF71_10995"/>
<gene>
    <name evidence="1" type="ORF">FRF71_10995</name>
</gene>
<evidence type="ECO:0000313" key="2">
    <source>
        <dbReference type="Proteomes" id="UP000321172"/>
    </source>
</evidence>
<evidence type="ECO:0000313" key="1">
    <source>
        <dbReference type="EMBL" id="QEA16614.1"/>
    </source>
</evidence>